<dbReference type="InterPro" id="IPR039748">
    <property type="entry name" value="RPC3"/>
</dbReference>
<comment type="function">
    <text evidence="5">DNA-dependent RNA polymerase catalyzes the transcription of DNA into RNA using the four ribonucleoside triphosphates as substrates. Specific core component of RNA polymerase III which synthesizes small RNAs, such as 5S rRNA and tRNAs.</text>
</comment>
<comment type="caution">
    <text evidence="7">The sequence shown here is derived from an EMBL/GenBank/DDBJ whole genome shotgun (WGS) entry which is preliminary data.</text>
</comment>
<keyword evidence="2 5" id="KW-0240">DNA-directed RNA polymerase</keyword>
<reference evidence="7 8" key="1">
    <citation type="journal article" date="2019" name="Gigascience">
        <title>Whole-genome sequence of the oriental lung fluke Paragonimus westermani.</title>
        <authorList>
            <person name="Oey H."/>
            <person name="Zakrzewski M."/>
            <person name="Narain K."/>
            <person name="Devi K.R."/>
            <person name="Agatsuma T."/>
            <person name="Nawaratna S."/>
            <person name="Gobert G.N."/>
            <person name="Jones M.K."/>
            <person name="Ragan M.A."/>
            <person name="McManus D.P."/>
            <person name="Krause L."/>
        </authorList>
    </citation>
    <scope>NUCLEOTIDE SEQUENCE [LARGE SCALE GENOMIC DNA]</scope>
    <source>
        <strain evidence="7 8">IND2009</strain>
    </source>
</reference>
<keyword evidence="8" id="KW-1185">Reference proteome</keyword>
<keyword evidence="3 5" id="KW-0804">Transcription</keyword>
<proteinExistence type="inferred from homology"/>
<name>A0A5J4NLN0_9TREM</name>
<keyword evidence="4 5" id="KW-0539">Nucleus</keyword>
<dbReference type="InterPro" id="IPR055207">
    <property type="entry name" value="POLR3C_WHD"/>
</dbReference>
<evidence type="ECO:0000256" key="1">
    <source>
        <dbReference type="ARBA" id="ARBA00004123"/>
    </source>
</evidence>
<evidence type="ECO:0000256" key="4">
    <source>
        <dbReference type="ARBA" id="ARBA00023242"/>
    </source>
</evidence>
<dbReference type="Gene3D" id="6.10.140.1450">
    <property type="match status" value="1"/>
</dbReference>
<protein>
    <recommendedName>
        <fullName evidence="5">DNA-directed RNA polymerase III subunit RPC3</fullName>
        <shortName evidence="5">RNA polymerase III subunit C3</shortName>
    </recommendedName>
</protein>
<dbReference type="GO" id="GO:0005666">
    <property type="term" value="C:RNA polymerase III complex"/>
    <property type="evidence" value="ECO:0007669"/>
    <property type="project" value="UniProtKB-UniRule"/>
</dbReference>
<organism evidence="7 8">
    <name type="scientific">Paragonimus westermani</name>
    <dbReference type="NCBI Taxonomy" id="34504"/>
    <lineage>
        <taxon>Eukaryota</taxon>
        <taxon>Metazoa</taxon>
        <taxon>Spiralia</taxon>
        <taxon>Lophotrochozoa</taxon>
        <taxon>Platyhelminthes</taxon>
        <taxon>Trematoda</taxon>
        <taxon>Digenea</taxon>
        <taxon>Plagiorchiida</taxon>
        <taxon>Troglotremata</taxon>
        <taxon>Troglotrematidae</taxon>
        <taxon>Paragonimus</taxon>
    </lineage>
</organism>
<evidence type="ECO:0000256" key="2">
    <source>
        <dbReference type="ARBA" id="ARBA00022478"/>
    </source>
</evidence>
<dbReference type="EMBL" id="QNGE01001942">
    <property type="protein sequence ID" value="KAA3676517.1"/>
    <property type="molecule type" value="Genomic_DNA"/>
</dbReference>
<gene>
    <name evidence="7" type="ORF">DEA37_0014184</name>
</gene>
<dbReference type="PANTHER" id="PTHR12949:SF0">
    <property type="entry name" value="DNA-DIRECTED RNA POLYMERASE III SUBUNIT RPC3"/>
    <property type="match status" value="1"/>
</dbReference>
<dbReference type="Proteomes" id="UP000324629">
    <property type="component" value="Unassembled WGS sequence"/>
</dbReference>
<dbReference type="GO" id="GO:0003697">
    <property type="term" value="F:single-stranded DNA binding"/>
    <property type="evidence" value="ECO:0007669"/>
    <property type="project" value="UniProtKB-UniRule"/>
</dbReference>
<dbReference type="Pfam" id="PF22536">
    <property type="entry name" value="WHD_POLR3C"/>
    <property type="match status" value="1"/>
</dbReference>
<comment type="subcellular location">
    <subcellularLocation>
        <location evidence="1 5">Nucleus</location>
    </subcellularLocation>
</comment>
<comment type="similarity">
    <text evidence="5">Belongs to the eukaryotic RPC3/POLR3C RNA polymerase subunit family.</text>
</comment>
<dbReference type="AlphaFoldDB" id="A0A5J4NLN0"/>
<dbReference type="Gene3D" id="1.10.10.10">
    <property type="entry name" value="Winged helix-like DNA-binding domain superfamily/Winged helix DNA-binding domain"/>
    <property type="match status" value="3"/>
</dbReference>
<feature type="domain" description="DNA-directed RNA polymerase III subunit RPC3 winged-helix" evidence="6">
    <location>
        <begin position="444"/>
        <end position="512"/>
    </location>
</feature>
<dbReference type="InterPro" id="IPR036388">
    <property type="entry name" value="WH-like_DNA-bd_sf"/>
</dbReference>
<evidence type="ECO:0000259" key="6">
    <source>
        <dbReference type="Pfam" id="PF22536"/>
    </source>
</evidence>
<accession>A0A5J4NLN0</accession>
<evidence type="ECO:0000256" key="5">
    <source>
        <dbReference type="RuleBase" id="RU367076"/>
    </source>
</evidence>
<evidence type="ECO:0000313" key="7">
    <source>
        <dbReference type="EMBL" id="KAA3676517.1"/>
    </source>
</evidence>
<sequence>MSTCASQYAQFILQKHFGPTAVCATRLMRTKGPVMLLEILRDSPSLCALHITRCLRSLIRHMIVIVKKTTGMKYDLNYSYLFCIPSDSVRFVGTLYVSTHDMHKFVFCNGISENPVLLAGVAERHKFADSLGSTFDTLMKTDVLQIVTPEADLLSTSSETDGNSSAAHAPPASEWRLSKDDLCGIPLELRVFMQSGLRAPALLHVTLQGMQLEYKEILHKLATNECFNSQAEGEEPPRKQVRDISESPTAWKFSVAPNVVTLEAMWRDRLIFRLAEERLGEVCGDILSRLLCIAAAARRNTEITSHESGAVSRSELMRSLRDPIEYFDSYLSLLTEDEVEFLVQEPGLGGHMYTCRILFLTIIRLPGSVLQYDRLHVLYQCDYHVAVFPNVFPFFSESPLTSLTYIFLLLSSVQTRYKTAAHQTRRACCTSAMCTLSNVLFLCRFQNSGLRIFRLLLSSGPLSHEEIERRVLLPQKDFRRALPRMVAGGFVSTTELSRSKEYTSETILCLYSINLPRIANILIELAQHTALRVSLRTEHEFGQKRRLIEQRYRVESLIEKHQLKLSQLTAQLGDTGEDESVVSLVSQQKESLEALASSITPSEQQQLDSLTSKLAKLIICEQEAHTTWFIGDLFLRLHSS</sequence>
<evidence type="ECO:0000256" key="3">
    <source>
        <dbReference type="ARBA" id="ARBA00023163"/>
    </source>
</evidence>
<comment type="subunit">
    <text evidence="5">Component of the RNA polymerase III (Pol III) complex consisting of 17 subunits.</text>
</comment>
<evidence type="ECO:0000313" key="8">
    <source>
        <dbReference type="Proteomes" id="UP000324629"/>
    </source>
</evidence>
<dbReference type="PANTHER" id="PTHR12949">
    <property type="entry name" value="RNA POLYMERASE III DNA DIRECTED -RELATED"/>
    <property type="match status" value="1"/>
</dbReference>